<organism evidence="2 3">
    <name type="scientific">Hyphopichia burtonii NRRL Y-1933</name>
    <dbReference type="NCBI Taxonomy" id="984485"/>
    <lineage>
        <taxon>Eukaryota</taxon>
        <taxon>Fungi</taxon>
        <taxon>Dikarya</taxon>
        <taxon>Ascomycota</taxon>
        <taxon>Saccharomycotina</taxon>
        <taxon>Pichiomycetes</taxon>
        <taxon>Debaryomycetaceae</taxon>
        <taxon>Hyphopichia</taxon>
    </lineage>
</organism>
<evidence type="ECO:0000313" key="2">
    <source>
        <dbReference type="EMBL" id="ODV64994.1"/>
    </source>
</evidence>
<proteinExistence type="predicted"/>
<accession>A0A1E4RCK8</accession>
<keyword evidence="1" id="KW-1133">Transmembrane helix</keyword>
<keyword evidence="1" id="KW-0812">Transmembrane</keyword>
<feature type="non-terminal residue" evidence="2">
    <location>
        <position position="1"/>
    </location>
</feature>
<dbReference type="RefSeq" id="XP_020074061.1">
    <property type="nucleotide sequence ID" value="XM_020223970.1"/>
</dbReference>
<reference evidence="3" key="1">
    <citation type="submission" date="2016-05" db="EMBL/GenBank/DDBJ databases">
        <title>Comparative genomics of biotechnologically important yeasts.</title>
        <authorList>
            <consortium name="DOE Joint Genome Institute"/>
            <person name="Riley R."/>
            <person name="Haridas S."/>
            <person name="Wolfe K.H."/>
            <person name="Lopes M.R."/>
            <person name="Hittinger C.T."/>
            <person name="Goker M."/>
            <person name="Salamov A."/>
            <person name="Wisecaver J."/>
            <person name="Long T.M."/>
            <person name="Aerts A.L."/>
            <person name="Barry K."/>
            <person name="Choi C."/>
            <person name="Clum A."/>
            <person name="Coughlan A.Y."/>
            <person name="Deshpande S."/>
            <person name="Douglass A.P."/>
            <person name="Hanson S.J."/>
            <person name="Klenk H.-P."/>
            <person name="Labutti K."/>
            <person name="Lapidus A."/>
            <person name="Lindquist E."/>
            <person name="Lipzen A."/>
            <person name="Meier-Kolthoff J.P."/>
            <person name="Ohm R.A."/>
            <person name="Otillar R.P."/>
            <person name="Pangilinan J."/>
            <person name="Peng Y."/>
            <person name="Rokas A."/>
            <person name="Rosa C.A."/>
            <person name="Scheuner C."/>
            <person name="Sibirny A.A."/>
            <person name="Slot J.C."/>
            <person name="Stielow J.B."/>
            <person name="Sun H."/>
            <person name="Kurtzman C.P."/>
            <person name="Blackwell M."/>
            <person name="Grigoriev I.V."/>
            <person name="Jeffries T.W."/>
        </authorList>
    </citation>
    <scope>NUCLEOTIDE SEQUENCE [LARGE SCALE GENOMIC DNA]</scope>
    <source>
        <strain evidence="3">NRRL Y-1933</strain>
    </source>
</reference>
<evidence type="ECO:0000313" key="3">
    <source>
        <dbReference type="Proteomes" id="UP000095085"/>
    </source>
</evidence>
<dbReference type="OrthoDB" id="4015819at2759"/>
<feature type="transmembrane region" description="Helical" evidence="1">
    <location>
        <begin position="197"/>
        <end position="217"/>
    </location>
</feature>
<dbReference type="EMBL" id="KV454546">
    <property type="protein sequence ID" value="ODV64994.1"/>
    <property type="molecule type" value="Genomic_DNA"/>
</dbReference>
<feature type="transmembrane region" description="Helical" evidence="1">
    <location>
        <begin position="55"/>
        <end position="74"/>
    </location>
</feature>
<gene>
    <name evidence="2" type="ORF">HYPBUDRAFT_96262</name>
</gene>
<feature type="transmembrane region" description="Helical" evidence="1">
    <location>
        <begin position="12"/>
        <end position="35"/>
    </location>
</feature>
<dbReference type="Proteomes" id="UP000095085">
    <property type="component" value="Unassembled WGS sequence"/>
</dbReference>
<dbReference type="AlphaFoldDB" id="A0A1E4RCK8"/>
<name>A0A1E4RCK8_9ASCO</name>
<sequence>VEKQIKFFDYYLCKIIHNPIISSIIIITSISILNISQIIKIQQSNKIDFIFINDYYFDLLQNIINLIFIVRFILNKFKTNLIIESILFTFQNLGCYLTLFNPNVSLLYSNINYVFKVLIVWQSLCPYIILFVNFMDYLKNKNNEKHEFDLKFFLIESNNNFLPIFIAHSYIFINFNFPFLLSSNFQWLIFIYKLYSFSLKFFCIYQFILFELVRIFYSVNSPAKNYSSYYTPVN</sequence>
<keyword evidence="1" id="KW-0472">Membrane</keyword>
<feature type="non-terminal residue" evidence="2">
    <location>
        <position position="234"/>
    </location>
</feature>
<evidence type="ECO:0000256" key="1">
    <source>
        <dbReference type="SAM" id="Phobius"/>
    </source>
</evidence>
<feature type="transmembrane region" description="Helical" evidence="1">
    <location>
        <begin position="119"/>
        <end position="138"/>
    </location>
</feature>
<feature type="transmembrane region" description="Helical" evidence="1">
    <location>
        <begin position="81"/>
        <end position="99"/>
    </location>
</feature>
<feature type="transmembrane region" description="Helical" evidence="1">
    <location>
        <begin position="159"/>
        <end position="177"/>
    </location>
</feature>
<keyword evidence="3" id="KW-1185">Reference proteome</keyword>
<dbReference type="GeneID" id="30998519"/>
<protein>
    <submittedName>
        <fullName evidence="2">Uncharacterized protein</fullName>
    </submittedName>
</protein>